<dbReference type="SUPFAM" id="SSF52540">
    <property type="entry name" value="P-loop containing nucleoside triphosphate hydrolases"/>
    <property type="match status" value="1"/>
</dbReference>
<dbReference type="PANTHER" id="PTHR10513">
    <property type="entry name" value="DEOXYNUCLEOSIDE KINASE"/>
    <property type="match status" value="1"/>
</dbReference>
<sequence length="204" mass="24351">MSGQKFIAIAGNIGAGKTELTAFLCKKYGLKPFYEPNDQNPYLADFYKDMKTWAFRSQIFFLTHKFRLHRELERSSGTSLQDRTIYEDAEIFAKNLYAQRYIDKRDWKTYWELYETIAASLRPPDLMIYLRCPVKTLKQRIRIRGRKMEQDIPTSYLNRLNGLYEDWFTRYDSSPVLVLPTDTLDYLTNLVDRVDLFRQIEKHL</sequence>
<feature type="binding site" evidence="2">
    <location>
        <position position="47"/>
    </location>
    <ligand>
        <name>substrate</name>
    </ligand>
</feature>
<dbReference type="GO" id="GO:0019136">
    <property type="term" value="F:deoxynucleoside kinase activity"/>
    <property type="evidence" value="ECO:0007669"/>
    <property type="project" value="InterPro"/>
</dbReference>
<evidence type="ECO:0000313" key="5">
    <source>
        <dbReference type="EMBL" id="PZR09921.1"/>
    </source>
</evidence>
<feature type="binding site" evidence="2">
    <location>
        <position position="83"/>
    </location>
    <ligand>
        <name>substrate</name>
    </ligand>
</feature>
<evidence type="ECO:0000259" key="4">
    <source>
        <dbReference type="Pfam" id="PF01712"/>
    </source>
</evidence>
<evidence type="ECO:0000313" key="6">
    <source>
        <dbReference type="Proteomes" id="UP000249061"/>
    </source>
</evidence>
<dbReference type="InterPro" id="IPR027417">
    <property type="entry name" value="P-loop_NTPase"/>
</dbReference>
<dbReference type="AlphaFoldDB" id="A0A2W5VHW1"/>
<feature type="binding site" evidence="2">
    <location>
        <position position="149"/>
    </location>
    <ligand>
        <name>substrate</name>
    </ligand>
</feature>
<protein>
    <submittedName>
        <fullName evidence="5">Deoxynucleoside kinase</fullName>
    </submittedName>
</protein>
<dbReference type="GO" id="GO:0005737">
    <property type="term" value="C:cytoplasm"/>
    <property type="evidence" value="ECO:0007669"/>
    <property type="project" value="TreeGrafter"/>
</dbReference>
<dbReference type="InterPro" id="IPR050566">
    <property type="entry name" value="Deoxyribonucleoside_kinase"/>
</dbReference>
<evidence type="ECO:0000256" key="1">
    <source>
        <dbReference type="PIRSR" id="PIRSR000705-1"/>
    </source>
</evidence>
<dbReference type="InterPro" id="IPR002624">
    <property type="entry name" value="DCK/DGK"/>
</dbReference>
<evidence type="ECO:0000256" key="3">
    <source>
        <dbReference type="PIRSR" id="PIRSR000705-3"/>
    </source>
</evidence>
<feature type="binding site" evidence="2">
    <location>
        <position position="88"/>
    </location>
    <ligand>
        <name>substrate</name>
    </ligand>
</feature>
<organism evidence="5 6">
    <name type="scientific">Archangium gephyra</name>
    <dbReference type="NCBI Taxonomy" id="48"/>
    <lineage>
        <taxon>Bacteria</taxon>
        <taxon>Pseudomonadati</taxon>
        <taxon>Myxococcota</taxon>
        <taxon>Myxococcia</taxon>
        <taxon>Myxococcales</taxon>
        <taxon>Cystobacterineae</taxon>
        <taxon>Archangiaceae</taxon>
        <taxon>Archangium</taxon>
    </lineage>
</organism>
<dbReference type="PIRSF" id="PIRSF000705">
    <property type="entry name" value="DNK"/>
    <property type="match status" value="1"/>
</dbReference>
<feature type="binding site" evidence="2">
    <location>
        <position position="35"/>
    </location>
    <ligand>
        <name>substrate</name>
    </ligand>
</feature>
<dbReference type="CDD" id="cd01673">
    <property type="entry name" value="dNK"/>
    <property type="match status" value="1"/>
</dbReference>
<feature type="binding site" evidence="3">
    <location>
        <begin position="140"/>
        <end position="144"/>
    </location>
    <ligand>
        <name>ATP</name>
        <dbReference type="ChEBI" id="CHEBI:30616"/>
    </ligand>
</feature>
<dbReference type="Gene3D" id="3.40.50.300">
    <property type="entry name" value="P-loop containing nucleotide triphosphate hydrolases"/>
    <property type="match status" value="1"/>
</dbReference>
<comment type="caution">
    <text evidence="5">The sequence shown here is derived from an EMBL/GenBank/DDBJ whole genome shotgun (WGS) entry which is preliminary data.</text>
</comment>
<gene>
    <name evidence="5" type="ORF">DI536_21115</name>
</gene>
<dbReference type="Proteomes" id="UP000249061">
    <property type="component" value="Unassembled WGS sequence"/>
</dbReference>
<keyword evidence="3" id="KW-0067">ATP-binding</keyword>
<dbReference type="GO" id="GO:0005524">
    <property type="term" value="F:ATP binding"/>
    <property type="evidence" value="ECO:0007669"/>
    <property type="project" value="UniProtKB-KW"/>
</dbReference>
<keyword evidence="3" id="KW-0547">Nucleotide-binding</keyword>
<feature type="binding site" evidence="2">
    <location>
        <position position="58"/>
    </location>
    <ligand>
        <name>substrate</name>
    </ligand>
</feature>
<proteinExistence type="predicted"/>
<evidence type="ECO:0000256" key="2">
    <source>
        <dbReference type="PIRSR" id="PIRSR000705-2"/>
    </source>
</evidence>
<dbReference type="EMBL" id="QFQP01000019">
    <property type="protein sequence ID" value="PZR09921.1"/>
    <property type="molecule type" value="Genomic_DNA"/>
</dbReference>
<accession>A0A2W5VHW1</accession>
<keyword evidence="5" id="KW-0418">Kinase</keyword>
<feature type="active site" description="Proton acceptor" evidence="1">
    <location>
        <position position="82"/>
    </location>
</feature>
<feature type="domain" description="Deoxynucleoside kinase" evidence="4">
    <location>
        <begin position="7"/>
        <end position="203"/>
    </location>
</feature>
<keyword evidence="5" id="KW-0808">Transferase</keyword>
<reference evidence="5 6" key="1">
    <citation type="submission" date="2017-08" db="EMBL/GenBank/DDBJ databases">
        <title>Infants hospitalized years apart are colonized by the same room-sourced microbial strains.</title>
        <authorList>
            <person name="Brooks B."/>
            <person name="Olm M.R."/>
            <person name="Firek B.A."/>
            <person name="Baker R."/>
            <person name="Thomas B.C."/>
            <person name="Morowitz M.J."/>
            <person name="Banfield J.F."/>
        </authorList>
    </citation>
    <scope>NUCLEOTIDE SEQUENCE [LARGE SCALE GENOMIC DNA]</scope>
    <source>
        <strain evidence="5">S2_003_000_R2_14</strain>
    </source>
</reference>
<name>A0A2W5VHW1_9BACT</name>
<dbReference type="InterPro" id="IPR031314">
    <property type="entry name" value="DNK_dom"/>
</dbReference>
<dbReference type="PANTHER" id="PTHR10513:SF35">
    <property type="entry name" value="DEOXYADENOSINE KINASE"/>
    <property type="match status" value="1"/>
</dbReference>
<dbReference type="Pfam" id="PF01712">
    <property type="entry name" value="dNK"/>
    <property type="match status" value="1"/>
</dbReference>